<feature type="binding site" evidence="12 15">
    <location>
        <position position="40"/>
    </location>
    <ligand>
        <name>pyruvate</name>
        <dbReference type="ChEBI" id="CHEBI:15361"/>
    </ligand>
</feature>
<dbReference type="PANTHER" id="PTHR12128">
    <property type="entry name" value="DIHYDRODIPICOLINATE SYNTHASE"/>
    <property type="match status" value="1"/>
</dbReference>
<keyword evidence="7 12" id="KW-0220">Diaminopimelate biosynthesis</keyword>
<keyword evidence="17" id="KW-1185">Reference proteome</keyword>
<evidence type="ECO:0000256" key="5">
    <source>
        <dbReference type="ARBA" id="ARBA00022490"/>
    </source>
</evidence>
<feature type="active site" description="Schiff-base intermediate with substrate" evidence="12 14">
    <location>
        <position position="157"/>
    </location>
</feature>
<dbReference type="HAMAP" id="MF_00418">
    <property type="entry name" value="DapA"/>
    <property type="match status" value="1"/>
</dbReference>
<evidence type="ECO:0000313" key="17">
    <source>
        <dbReference type="Proteomes" id="UP000622317"/>
    </source>
</evidence>
<evidence type="ECO:0000256" key="15">
    <source>
        <dbReference type="PIRSR" id="PIRSR001365-2"/>
    </source>
</evidence>
<comment type="pathway">
    <text evidence="2 12">Amino-acid biosynthesis; L-lysine biosynthesis via DAP pathway; (S)-tetrahydrodipicolinate from L-aspartate: step 3/4.</text>
</comment>
<evidence type="ECO:0000313" key="16">
    <source>
        <dbReference type="EMBL" id="MBD5780379.1"/>
    </source>
</evidence>
<accession>A0A927F9L6</accession>
<evidence type="ECO:0000256" key="4">
    <source>
        <dbReference type="ARBA" id="ARBA00012086"/>
    </source>
</evidence>
<dbReference type="PIRSF" id="PIRSF001365">
    <property type="entry name" value="DHDPS"/>
    <property type="match status" value="1"/>
</dbReference>
<dbReference type="GO" id="GO:0008840">
    <property type="term" value="F:4-hydroxy-tetrahydrodipicolinate synthase activity"/>
    <property type="evidence" value="ECO:0007669"/>
    <property type="project" value="UniProtKB-UniRule"/>
</dbReference>
<dbReference type="SUPFAM" id="SSF51569">
    <property type="entry name" value="Aldolase"/>
    <property type="match status" value="1"/>
</dbReference>
<dbReference type="EC" id="4.3.3.7" evidence="4 12"/>
<keyword evidence="10 12" id="KW-0704">Schiff base</keyword>
<organism evidence="16 17">
    <name type="scientific">Pelagicoccus enzymogenes</name>
    <dbReference type="NCBI Taxonomy" id="2773457"/>
    <lineage>
        <taxon>Bacteria</taxon>
        <taxon>Pseudomonadati</taxon>
        <taxon>Verrucomicrobiota</taxon>
        <taxon>Opitutia</taxon>
        <taxon>Puniceicoccales</taxon>
        <taxon>Pelagicoccaceae</taxon>
        <taxon>Pelagicoccus</taxon>
    </lineage>
</organism>
<comment type="subunit">
    <text evidence="12">Homotetramer; dimer of dimers.</text>
</comment>
<evidence type="ECO:0000256" key="3">
    <source>
        <dbReference type="ARBA" id="ARBA00007592"/>
    </source>
</evidence>
<dbReference type="InterPro" id="IPR013785">
    <property type="entry name" value="Aldolase_TIM"/>
</dbReference>
<feature type="site" description="Part of a proton relay during catalysis" evidence="12">
    <location>
        <position position="102"/>
    </location>
</feature>
<dbReference type="GO" id="GO:0005829">
    <property type="term" value="C:cytosol"/>
    <property type="evidence" value="ECO:0007669"/>
    <property type="project" value="TreeGrafter"/>
</dbReference>
<evidence type="ECO:0000256" key="7">
    <source>
        <dbReference type="ARBA" id="ARBA00022915"/>
    </source>
</evidence>
<comment type="caution">
    <text evidence="12">Was originally thought to be a dihydrodipicolinate synthase (DHDPS), catalyzing the condensation of (S)-aspartate-beta-semialdehyde [(S)-ASA] and pyruvate to dihydrodipicolinate (DHDP). However, it was shown in E.coli that the product of the enzymatic reaction is not dihydrodipicolinate but in fact (4S)-4-hydroxy-2,3,4,5-tetrahydro-(2S)-dipicolinic acid (HTPA), and that the consecutive dehydration reaction leading to DHDP is not spontaneous but catalyzed by DapB.</text>
</comment>
<dbReference type="PRINTS" id="PR00146">
    <property type="entry name" value="DHPICSNTHASE"/>
</dbReference>
<evidence type="ECO:0000256" key="2">
    <source>
        <dbReference type="ARBA" id="ARBA00005120"/>
    </source>
</evidence>
<evidence type="ECO:0000256" key="10">
    <source>
        <dbReference type="ARBA" id="ARBA00023270"/>
    </source>
</evidence>
<proteinExistence type="inferred from homology"/>
<feature type="active site" description="Proton donor/acceptor" evidence="12 14">
    <location>
        <position position="128"/>
    </location>
</feature>
<dbReference type="InterPro" id="IPR002220">
    <property type="entry name" value="DapA-like"/>
</dbReference>
<dbReference type="SMART" id="SM01130">
    <property type="entry name" value="DHDPS"/>
    <property type="match status" value="1"/>
</dbReference>
<dbReference type="EMBL" id="JACYFG010000036">
    <property type="protein sequence ID" value="MBD5780379.1"/>
    <property type="molecule type" value="Genomic_DNA"/>
</dbReference>
<gene>
    <name evidence="12" type="primary">dapA</name>
    <name evidence="16" type="ORF">IEN85_12835</name>
</gene>
<comment type="function">
    <text evidence="1 12">Catalyzes the condensation of (S)-aspartate-beta-semialdehyde [(S)-ASA] and pyruvate to 4-hydroxy-tetrahydrodipicolinate (HTPA).</text>
</comment>
<comment type="catalytic activity">
    <reaction evidence="11 12">
        <text>L-aspartate 4-semialdehyde + pyruvate = (2S,4S)-4-hydroxy-2,3,4,5-tetrahydrodipicolinate + H2O + H(+)</text>
        <dbReference type="Rhea" id="RHEA:34171"/>
        <dbReference type="ChEBI" id="CHEBI:15361"/>
        <dbReference type="ChEBI" id="CHEBI:15377"/>
        <dbReference type="ChEBI" id="CHEBI:15378"/>
        <dbReference type="ChEBI" id="CHEBI:67139"/>
        <dbReference type="ChEBI" id="CHEBI:537519"/>
        <dbReference type="EC" id="4.3.3.7"/>
    </reaction>
</comment>
<evidence type="ECO:0000256" key="12">
    <source>
        <dbReference type="HAMAP-Rule" id="MF_00418"/>
    </source>
</evidence>
<dbReference type="Gene3D" id="3.20.20.70">
    <property type="entry name" value="Aldolase class I"/>
    <property type="match status" value="1"/>
</dbReference>
<keyword evidence="9 12" id="KW-0456">Lyase</keyword>
<evidence type="ECO:0000256" key="14">
    <source>
        <dbReference type="PIRSR" id="PIRSR001365-1"/>
    </source>
</evidence>
<evidence type="ECO:0000256" key="1">
    <source>
        <dbReference type="ARBA" id="ARBA00003294"/>
    </source>
</evidence>
<evidence type="ECO:0000256" key="6">
    <source>
        <dbReference type="ARBA" id="ARBA00022605"/>
    </source>
</evidence>
<comment type="caution">
    <text evidence="16">The sequence shown here is derived from an EMBL/GenBank/DDBJ whole genome shotgun (WGS) entry which is preliminary data.</text>
</comment>
<comment type="similarity">
    <text evidence="3 12 13">Belongs to the DapA family.</text>
</comment>
<evidence type="ECO:0000256" key="8">
    <source>
        <dbReference type="ARBA" id="ARBA00023154"/>
    </source>
</evidence>
<evidence type="ECO:0000256" key="13">
    <source>
        <dbReference type="PIRNR" id="PIRNR001365"/>
    </source>
</evidence>
<reference evidence="16" key="1">
    <citation type="submission" date="2020-09" db="EMBL/GenBank/DDBJ databases">
        <title>Pelagicoccus enzymogenes sp. nov. with an EPS production, isolated from marine sediment.</title>
        <authorList>
            <person name="Feng X."/>
        </authorList>
    </citation>
    <scope>NUCLEOTIDE SEQUENCE</scope>
    <source>
        <strain evidence="16">NFK12</strain>
    </source>
</reference>
<evidence type="ECO:0000256" key="9">
    <source>
        <dbReference type="ARBA" id="ARBA00023239"/>
    </source>
</evidence>
<dbReference type="Pfam" id="PF00701">
    <property type="entry name" value="DHDPS"/>
    <property type="match status" value="1"/>
</dbReference>
<evidence type="ECO:0000256" key="11">
    <source>
        <dbReference type="ARBA" id="ARBA00047836"/>
    </source>
</evidence>
<feature type="site" description="Part of a proton relay during catalysis" evidence="12">
    <location>
        <position position="39"/>
    </location>
</feature>
<dbReference type="PANTHER" id="PTHR12128:SF66">
    <property type="entry name" value="4-HYDROXY-2-OXOGLUTARATE ALDOLASE, MITOCHONDRIAL"/>
    <property type="match status" value="1"/>
</dbReference>
<protein>
    <recommendedName>
        <fullName evidence="4 12">4-hydroxy-tetrahydrodipicolinate synthase</fullName>
        <shortName evidence="12">HTPA synthase</shortName>
        <ecNumber evidence="4 12">4.3.3.7</ecNumber>
    </recommendedName>
</protein>
<keyword evidence="6 12" id="KW-0028">Amino-acid biosynthesis</keyword>
<dbReference type="CDD" id="cd00950">
    <property type="entry name" value="DHDPS"/>
    <property type="match status" value="1"/>
</dbReference>
<keyword evidence="8 12" id="KW-0457">Lysine biosynthesis</keyword>
<feature type="binding site" evidence="12 15">
    <location>
        <position position="199"/>
    </location>
    <ligand>
        <name>pyruvate</name>
        <dbReference type="ChEBI" id="CHEBI:15361"/>
    </ligand>
</feature>
<dbReference type="AlphaFoldDB" id="A0A927F9L6"/>
<name>A0A927F9L6_9BACT</name>
<keyword evidence="5 12" id="KW-0963">Cytoplasm</keyword>
<sequence length="293" mass="31110">MTALATPFLGDGSLAEADLKKLVEAQIQAGIDALVPVGTTGECPTLSHDEHQRVVELTIQTANGRVPVIAGAGSNATREAVSLTKFAHEAGAAGFLHVAPYYNKPSQEGLFRHFSAIAEATDRPVVLYSIPGRCGIQIDVATVERLLSKYPHVNHIKEAGGSVERVDELKKAMGDDLVVLSGDDSLTLPFISAGAEGVISVASNVLPAEVVALVKASLAGDLKTASLWHQKLYPLFKNLFIEPNPVPVKACMVQAGIFQTGRVRLPLCEMQPENKELVLSIFSALQAELTAQA</sequence>
<comment type="subcellular location">
    <subcellularLocation>
        <location evidence="12">Cytoplasm</location>
    </subcellularLocation>
</comment>
<dbReference type="GO" id="GO:0009089">
    <property type="term" value="P:lysine biosynthetic process via diaminopimelate"/>
    <property type="evidence" value="ECO:0007669"/>
    <property type="project" value="UniProtKB-UniRule"/>
</dbReference>
<dbReference type="Proteomes" id="UP000622317">
    <property type="component" value="Unassembled WGS sequence"/>
</dbReference>
<dbReference type="GO" id="GO:0019877">
    <property type="term" value="P:diaminopimelate biosynthetic process"/>
    <property type="evidence" value="ECO:0007669"/>
    <property type="project" value="UniProtKB-UniRule"/>
</dbReference>
<dbReference type="InterPro" id="IPR005263">
    <property type="entry name" value="DapA"/>
</dbReference>
<dbReference type="NCBIfam" id="TIGR00674">
    <property type="entry name" value="dapA"/>
    <property type="match status" value="1"/>
</dbReference>